<reference evidence="2 3" key="1">
    <citation type="submission" date="2010-11" db="EMBL/GenBank/DDBJ databases">
        <title>Complete sequence of Halanaerobium sp. sapolanicus.</title>
        <authorList>
            <consortium name="US DOE Joint Genome Institute"/>
            <person name="Lucas S."/>
            <person name="Copeland A."/>
            <person name="Lapidus A."/>
            <person name="Cheng J.-F."/>
            <person name="Bruce D."/>
            <person name="Goodwin L."/>
            <person name="Pitluck S."/>
            <person name="Davenport K."/>
            <person name="Detter J.C."/>
            <person name="Han C."/>
            <person name="Tapia R."/>
            <person name="Land M."/>
            <person name="Hauser L."/>
            <person name="Jeffries C."/>
            <person name="Kyrpides N."/>
            <person name="Ivanova N."/>
            <person name="Mikhailova N."/>
            <person name="Begemann M.B."/>
            <person name="Mormile M.R."/>
            <person name="Wall J.D."/>
            <person name="Elias D.A."/>
            <person name="Woyke T."/>
        </authorList>
    </citation>
    <scope>NUCLEOTIDE SEQUENCE [LARGE SCALE GENOMIC DNA]</scope>
    <source>
        <strain evidence="3">sapolanicus</strain>
    </source>
</reference>
<dbReference type="InterPro" id="IPR003793">
    <property type="entry name" value="UPF0166"/>
</dbReference>
<dbReference type="PANTHER" id="PTHR35983">
    <property type="entry name" value="UPF0166 PROTEIN TM_0021"/>
    <property type="match status" value="1"/>
</dbReference>
<evidence type="ECO:0000313" key="3">
    <source>
        <dbReference type="Proteomes" id="UP000007434"/>
    </source>
</evidence>
<protein>
    <submittedName>
        <fullName evidence="2">Uncharacterized protein</fullName>
    </submittedName>
</protein>
<dbReference type="Gene3D" id="3.30.70.120">
    <property type="match status" value="1"/>
</dbReference>
<dbReference type="InterPro" id="IPR015867">
    <property type="entry name" value="N-reg_PII/ATP_PRibTrfase_C"/>
</dbReference>
<dbReference type="EMBL" id="CP002304">
    <property type="protein sequence ID" value="ADQ14098.1"/>
    <property type="molecule type" value="Genomic_DNA"/>
</dbReference>
<comment type="similarity">
    <text evidence="1">Belongs to the UPF0166 family.</text>
</comment>
<keyword evidence="3" id="KW-1185">Reference proteome</keyword>
<name>E4RM15_HALHG</name>
<accession>E4RM15</accession>
<dbReference type="InterPro" id="IPR011322">
    <property type="entry name" value="N-reg_PII-like_a/b"/>
</dbReference>
<dbReference type="SUPFAM" id="SSF54913">
    <property type="entry name" value="GlnB-like"/>
    <property type="match status" value="1"/>
</dbReference>
<gene>
    <name evidence="2" type="ordered locus">Halsa_0646</name>
</gene>
<evidence type="ECO:0000256" key="1">
    <source>
        <dbReference type="ARBA" id="ARBA00010554"/>
    </source>
</evidence>
<dbReference type="OrthoDB" id="9795599at2"/>
<dbReference type="RefSeq" id="WP_013405190.1">
    <property type="nucleotide sequence ID" value="NC_014654.1"/>
</dbReference>
<proteinExistence type="inferred from homology"/>
<dbReference type="KEGG" id="has:Halsa_0646"/>
<sequence>MIGEGKILKIYIGETDQWQGEPLYEQLIMKFKEKGLAGATAIAGIEGFGLSTKIKSSHIWELSEDLPIIVEVVDKAEKIEAVIPMVEEMVKDGLVTVEEIEIITYKSQEEE</sequence>
<dbReference type="Proteomes" id="UP000007434">
    <property type="component" value="Chromosome"/>
</dbReference>
<dbReference type="PANTHER" id="PTHR35983:SF1">
    <property type="entry name" value="UPF0166 PROTEIN TM_0021"/>
    <property type="match status" value="1"/>
</dbReference>
<organism evidence="2 3">
    <name type="scientific">Halanaerobium hydrogeniformans</name>
    <name type="common">Halanaerobium sp. (strain sapolanicus)</name>
    <dbReference type="NCBI Taxonomy" id="656519"/>
    <lineage>
        <taxon>Bacteria</taxon>
        <taxon>Bacillati</taxon>
        <taxon>Bacillota</taxon>
        <taxon>Clostridia</taxon>
        <taxon>Halanaerobiales</taxon>
        <taxon>Halanaerobiaceae</taxon>
        <taxon>Halanaerobium</taxon>
    </lineage>
</organism>
<dbReference type="HOGENOM" id="CLU_146749_0_1_9"/>
<evidence type="ECO:0000313" key="2">
    <source>
        <dbReference type="EMBL" id="ADQ14098.1"/>
    </source>
</evidence>
<reference evidence="2 3" key="2">
    <citation type="journal article" date="2011" name="J. Bacteriol.">
        <title>Complete Genome Sequence of the Haloalkaliphilic, Hydrogen Producing Halanaerobium hydrogenoformans.</title>
        <authorList>
            <person name="Brown S.D."/>
            <person name="Begemann M.B."/>
            <person name="Mormile M.R."/>
            <person name="Wall J.D."/>
            <person name="Han C.S."/>
            <person name="Goodwin L.A."/>
            <person name="Pitluck S."/>
            <person name="Land M.L."/>
            <person name="Hauser L.J."/>
            <person name="Elias D.A."/>
        </authorList>
    </citation>
    <scope>NUCLEOTIDE SEQUENCE [LARGE SCALE GENOMIC DNA]</scope>
    <source>
        <strain evidence="3">sapolanicus</strain>
    </source>
</reference>
<dbReference type="AlphaFoldDB" id="E4RM15"/>
<dbReference type="Pfam" id="PF02641">
    <property type="entry name" value="DUF190"/>
    <property type="match status" value="1"/>
</dbReference>
<dbReference type="eggNOG" id="COG1993">
    <property type="taxonomic scope" value="Bacteria"/>
</dbReference>